<protein>
    <recommendedName>
        <fullName evidence="1">MADF domain-containing protein</fullName>
    </recommendedName>
</protein>
<dbReference type="InterPro" id="IPR006578">
    <property type="entry name" value="MADF-dom"/>
</dbReference>
<gene>
    <name evidence="2" type="ORF">EEDITHA_LOCUS13987</name>
</gene>
<dbReference type="Proteomes" id="UP001153954">
    <property type="component" value="Unassembled WGS sequence"/>
</dbReference>
<dbReference type="EMBL" id="CAKOGL010000020">
    <property type="protein sequence ID" value="CAH2098921.1"/>
    <property type="molecule type" value="Genomic_DNA"/>
</dbReference>
<accession>A0AAU9UIQ4</accession>
<feature type="domain" description="MADF" evidence="1">
    <location>
        <begin position="16"/>
        <end position="50"/>
    </location>
</feature>
<evidence type="ECO:0000259" key="1">
    <source>
        <dbReference type="Pfam" id="PF10545"/>
    </source>
</evidence>
<reference evidence="2" key="1">
    <citation type="submission" date="2022-03" db="EMBL/GenBank/DDBJ databases">
        <authorList>
            <person name="Tunstrom K."/>
        </authorList>
    </citation>
    <scope>NUCLEOTIDE SEQUENCE</scope>
</reference>
<keyword evidence="3" id="KW-1185">Reference proteome</keyword>
<comment type="caution">
    <text evidence="2">The sequence shown here is derived from an EMBL/GenBank/DDBJ whole genome shotgun (WGS) entry which is preliminary data.</text>
</comment>
<evidence type="ECO:0000313" key="2">
    <source>
        <dbReference type="EMBL" id="CAH2098921.1"/>
    </source>
</evidence>
<organism evidence="2 3">
    <name type="scientific">Euphydryas editha</name>
    <name type="common">Edith's checkerspot</name>
    <dbReference type="NCBI Taxonomy" id="104508"/>
    <lineage>
        <taxon>Eukaryota</taxon>
        <taxon>Metazoa</taxon>
        <taxon>Ecdysozoa</taxon>
        <taxon>Arthropoda</taxon>
        <taxon>Hexapoda</taxon>
        <taxon>Insecta</taxon>
        <taxon>Pterygota</taxon>
        <taxon>Neoptera</taxon>
        <taxon>Endopterygota</taxon>
        <taxon>Lepidoptera</taxon>
        <taxon>Glossata</taxon>
        <taxon>Ditrysia</taxon>
        <taxon>Papilionoidea</taxon>
        <taxon>Nymphalidae</taxon>
        <taxon>Nymphalinae</taxon>
        <taxon>Euphydryas</taxon>
    </lineage>
</organism>
<proteinExistence type="predicted"/>
<evidence type="ECO:0000313" key="3">
    <source>
        <dbReference type="Proteomes" id="UP001153954"/>
    </source>
</evidence>
<sequence length="140" mass="15920">MVRSKVNDGIKSDQIVSEVEKRPCLYDTNHRNYGDRTEKMRSWEEVCENVVPGWCTLELTEKFAAGEFITLPFCRDGGAGERVRRSLALQPVGLQLSRTTCVLFVRSDAFEMYPVRSNVCANMYHVPIRISIISSTQLSI</sequence>
<dbReference type="AlphaFoldDB" id="A0AAU9UIQ4"/>
<name>A0AAU9UIQ4_EUPED</name>
<dbReference type="Pfam" id="PF10545">
    <property type="entry name" value="MADF_DNA_bdg"/>
    <property type="match status" value="1"/>
</dbReference>